<proteinExistence type="inferred from homology"/>
<sequence>METFQAVLNTPWDVVILDEMFATAQGAMALKIREKFDSKLATFATTDFSSQFSIYRGFSRNPVTSPNYYTKGYDMMNYDVTSFAGRLSTIRDLVYEQVLFLININALFSQYYINIASNAWLKRAGEVLDVYTSYESIFEASHFTFTDFPSRYGHPSPHGHDLIYVGEHCQKSKQLGPELKAFVDDPPSKGTIYIAFGSIVVSAFFEVINSFNEYRFIFSYGGPEVSVVKPHVKILRWAPQNDILNHKKTVLFFTHGGLKSVKEGVCSSTPMLFLPFFADQPRNALFARDLGIAELIYKKFNRQFLDHVVDPLDYGSQWVDRLRRITDSQSMYYKNRGRLLSWISFLYIDILFAVFVSSVQLLRNVRAHESLSQ</sequence>
<gene>
    <name evidence="8" type="ORF">HPBE_LOCUS10756</name>
</gene>
<reference evidence="8 9" key="1">
    <citation type="submission" date="2018-11" db="EMBL/GenBank/DDBJ databases">
        <authorList>
            <consortium name="Pathogen Informatics"/>
        </authorList>
    </citation>
    <scope>NUCLEOTIDE SEQUENCE [LARGE SCALE GENOMIC DNA]</scope>
</reference>
<dbReference type="Gene3D" id="3.40.50.2000">
    <property type="entry name" value="Glycogen Phosphorylase B"/>
    <property type="match status" value="1"/>
</dbReference>
<dbReference type="PANTHER" id="PTHR48043">
    <property type="entry name" value="EG:EG0003.4 PROTEIN-RELATED"/>
    <property type="match status" value="1"/>
</dbReference>
<keyword evidence="7" id="KW-1133">Transmembrane helix</keyword>
<keyword evidence="7" id="KW-0472">Membrane</keyword>
<keyword evidence="4" id="KW-0732">Signal</keyword>
<accession>A0A3P8A5U7</accession>
<feature type="transmembrane region" description="Helical" evidence="7">
    <location>
        <begin position="190"/>
        <end position="208"/>
    </location>
</feature>
<dbReference type="SUPFAM" id="SSF53756">
    <property type="entry name" value="UDP-Glycosyltransferase/glycogen phosphorylase"/>
    <property type="match status" value="1"/>
</dbReference>
<comment type="catalytic activity">
    <reaction evidence="5 7">
        <text>glucuronate acceptor + UDP-alpha-D-glucuronate = acceptor beta-D-glucuronoside + UDP + H(+)</text>
        <dbReference type="Rhea" id="RHEA:21032"/>
        <dbReference type="ChEBI" id="CHEBI:15378"/>
        <dbReference type="ChEBI" id="CHEBI:58052"/>
        <dbReference type="ChEBI" id="CHEBI:58223"/>
        <dbReference type="ChEBI" id="CHEBI:132367"/>
        <dbReference type="ChEBI" id="CHEBI:132368"/>
        <dbReference type="EC" id="2.4.1.17"/>
    </reaction>
</comment>
<dbReference type="PROSITE" id="PS00375">
    <property type="entry name" value="UDPGT"/>
    <property type="match status" value="1"/>
</dbReference>
<name>A0A3P8A5U7_HELPZ</name>
<keyword evidence="3 6" id="KW-0808">Transferase</keyword>
<evidence type="ECO:0000313" key="8">
    <source>
        <dbReference type="EMBL" id="VDO86233.1"/>
    </source>
</evidence>
<dbReference type="CDD" id="cd03784">
    <property type="entry name" value="GT1_Gtf-like"/>
    <property type="match status" value="1"/>
</dbReference>
<comment type="caution">
    <text evidence="7">Lacks conserved residue(s) required for the propagation of feature annotation.</text>
</comment>
<dbReference type="Pfam" id="PF00201">
    <property type="entry name" value="UDPGT"/>
    <property type="match status" value="1"/>
</dbReference>
<dbReference type="OrthoDB" id="5835829at2759"/>
<evidence type="ECO:0000256" key="2">
    <source>
        <dbReference type="ARBA" id="ARBA00022676"/>
    </source>
</evidence>
<protein>
    <recommendedName>
        <fullName evidence="7">UDP-glucuronosyltransferase</fullName>
        <ecNumber evidence="7">2.4.1.17</ecNumber>
    </recommendedName>
</protein>
<evidence type="ECO:0000256" key="4">
    <source>
        <dbReference type="ARBA" id="ARBA00022729"/>
    </source>
</evidence>
<organism evidence="8">
    <name type="scientific">Heligmosomoides polygyrus</name>
    <name type="common">Parasitic roundworm</name>
    <dbReference type="NCBI Taxonomy" id="6339"/>
    <lineage>
        <taxon>Eukaryota</taxon>
        <taxon>Metazoa</taxon>
        <taxon>Ecdysozoa</taxon>
        <taxon>Nematoda</taxon>
        <taxon>Chromadorea</taxon>
        <taxon>Rhabditida</taxon>
        <taxon>Rhabditina</taxon>
        <taxon>Rhabditomorpha</taxon>
        <taxon>Strongyloidea</taxon>
        <taxon>Heligmosomidae</taxon>
        <taxon>Heligmosomoides</taxon>
    </lineage>
</organism>
<keyword evidence="2 6" id="KW-0328">Glycosyltransferase</keyword>
<dbReference type="GO" id="GO:0015020">
    <property type="term" value="F:glucuronosyltransferase activity"/>
    <property type="evidence" value="ECO:0007669"/>
    <property type="project" value="UniProtKB-EC"/>
</dbReference>
<dbReference type="InterPro" id="IPR050271">
    <property type="entry name" value="UDP-glycosyltransferase"/>
</dbReference>
<evidence type="ECO:0000256" key="7">
    <source>
        <dbReference type="RuleBase" id="RU362059"/>
    </source>
</evidence>
<evidence type="ECO:0000256" key="3">
    <source>
        <dbReference type="ARBA" id="ARBA00022679"/>
    </source>
</evidence>
<keyword evidence="7" id="KW-0812">Transmembrane</keyword>
<evidence type="ECO:0000313" key="9">
    <source>
        <dbReference type="Proteomes" id="UP000050761"/>
    </source>
</evidence>
<evidence type="ECO:0000256" key="1">
    <source>
        <dbReference type="ARBA" id="ARBA00009995"/>
    </source>
</evidence>
<reference evidence="10" key="2">
    <citation type="submission" date="2019-09" db="UniProtKB">
        <authorList>
            <consortium name="WormBaseParasite"/>
        </authorList>
    </citation>
    <scope>IDENTIFICATION</scope>
</reference>
<dbReference type="WBParaSite" id="HPBE_0001075501-mRNA-1">
    <property type="protein sequence ID" value="HPBE_0001075501-mRNA-1"/>
    <property type="gene ID" value="HPBE_0001075501"/>
</dbReference>
<dbReference type="AlphaFoldDB" id="A0A3P8A5U7"/>
<comment type="subcellular location">
    <subcellularLocation>
        <location evidence="7">Membrane</location>
        <topology evidence="7">Single-pass membrane protein</topology>
    </subcellularLocation>
</comment>
<evidence type="ECO:0000256" key="6">
    <source>
        <dbReference type="RuleBase" id="RU003718"/>
    </source>
</evidence>
<keyword evidence="9" id="KW-1185">Reference proteome</keyword>
<evidence type="ECO:0000313" key="10">
    <source>
        <dbReference type="WBParaSite" id="HPBE_0001075501-mRNA-1"/>
    </source>
</evidence>
<dbReference type="PANTHER" id="PTHR48043:SF119">
    <property type="entry name" value="UDP-GLUCURONOSYLTRANSFERASE"/>
    <property type="match status" value="1"/>
</dbReference>
<feature type="transmembrane region" description="Helical" evidence="7">
    <location>
        <begin position="339"/>
        <end position="362"/>
    </location>
</feature>
<comment type="similarity">
    <text evidence="1 6">Belongs to the UDP-glycosyltransferase family.</text>
</comment>
<dbReference type="EC" id="2.4.1.17" evidence="7"/>
<dbReference type="InterPro" id="IPR035595">
    <property type="entry name" value="UDP_glycos_trans_CS"/>
</dbReference>
<dbReference type="InterPro" id="IPR002213">
    <property type="entry name" value="UDP_glucos_trans"/>
</dbReference>
<dbReference type="GO" id="GO:0016020">
    <property type="term" value="C:membrane"/>
    <property type="evidence" value="ECO:0007669"/>
    <property type="project" value="UniProtKB-SubCell"/>
</dbReference>
<dbReference type="EMBL" id="UZAH01026871">
    <property type="protein sequence ID" value="VDO86233.1"/>
    <property type="molecule type" value="Genomic_DNA"/>
</dbReference>
<evidence type="ECO:0000256" key="5">
    <source>
        <dbReference type="ARBA" id="ARBA00047475"/>
    </source>
</evidence>
<dbReference type="Proteomes" id="UP000050761">
    <property type="component" value="Unassembled WGS sequence"/>
</dbReference>